<evidence type="ECO:0000256" key="8">
    <source>
        <dbReference type="ARBA" id="ARBA00022989"/>
    </source>
</evidence>
<feature type="transmembrane region" description="Helical" evidence="13">
    <location>
        <begin position="33"/>
        <end position="51"/>
    </location>
</feature>
<dbReference type="InterPro" id="IPR017938">
    <property type="entry name" value="Riboflavin_synthase-like_b-brl"/>
</dbReference>
<dbReference type="PRINTS" id="PR00410">
    <property type="entry name" value="PHEHYDRXLASE"/>
</dbReference>
<gene>
    <name evidence="15" type="ORF">A4Z71_06650</name>
</gene>
<feature type="transmembrane region" description="Helical" evidence="13">
    <location>
        <begin position="211"/>
        <end position="232"/>
    </location>
</feature>
<dbReference type="GO" id="GO:0016491">
    <property type="term" value="F:oxidoreductase activity"/>
    <property type="evidence" value="ECO:0007669"/>
    <property type="project" value="UniProtKB-KW"/>
</dbReference>
<evidence type="ECO:0000256" key="1">
    <source>
        <dbReference type="ARBA" id="ARBA00001974"/>
    </source>
</evidence>
<dbReference type="Pfam" id="PF08022">
    <property type="entry name" value="FAD_binding_8"/>
    <property type="match status" value="1"/>
</dbReference>
<evidence type="ECO:0000256" key="2">
    <source>
        <dbReference type="ARBA" id="ARBA00004141"/>
    </source>
</evidence>
<dbReference type="CDD" id="cd06198">
    <property type="entry name" value="FNR_like_3"/>
    <property type="match status" value="1"/>
</dbReference>
<protein>
    <recommendedName>
        <fullName evidence="14">FAD-binding FR-type domain-containing protein</fullName>
    </recommendedName>
</protein>
<feature type="transmembrane region" description="Helical" evidence="13">
    <location>
        <begin position="113"/>
        <end position="130"/>
    </location>
</feature>
<keyword evidence="9" id="KW-0560">Oxidoreductase</keyword>
<accession>A0A1D9E0N6</accession>
<dbReference type="Pfam" id="PF00175">
    <property type="entry name" value="NAD_binding_1"/>
    <property type="match status" value="1"/>
</dbReference>
<organism evidence="15 16">
    <name type="scientific">Candidatus Rhodoluna planktonica</name>
    <dbReference type="NCBI Taxonomy" id="535712"/>
    <lineage>
        <taxon>Bacteria</taxon>
        <taxon>Bacillati</taxon>
        <taxon>Actinomycetota</taxon>
        <taxon>Actinomycetes</taxon>
        <taxon>Micrococcales</taxon>
        <taxon>Microbacteriaceae</taxon>
        <taxon>Luna cluster</taxon>
        <taxon>Luna-1 subcluster</taxon>
        <taxon>Rhodoluna</taxon>
    </lineage>
</organism>
<dbReference type="Pfam" id="PF01794">
    <property type="entry name" value="Ferric_reduct"/>
    <property type="match status" value="1"/>
</dbReference>
<evidence type="ECO:0000313" key="16">
    <source>
        <dbReference type="Proteomes" id="UP000243784"/>
    </source>
</evidence>
<sequence length="472" mass="52465">MNKNANELLLVEPTKRLRIGSAKTRDLKRAQDTIETIAWSTVVAVTTMFLIDGGISQVNDAASLFNSISRLTALLGTDLLLIHMLLIARVPWIDKFYGHDKATLAHKKLGKPVLYFVVAHFAASLIEFSISNRENVLATWWWLTTSIENMLAATVSLLLMIAVVITSLNFARKKMSYEAWFIVHLLSYASVLLAVPHIFTTGSDVAGKPVATIFWVTLYLFVAVNLIWYRVLQPLVRYFRSKTRIVSVVPESKDTVSLYISGKNLAALGGQAGQFYMIRLLTKTKWWRPHPFSISTAPNDQVIRFSIGHRGDFTGQMASVKPGTKVLLEGPYGVFTEERRTKEKVVLIASGIGIPPVRALAESMAARPGDVTVIYRMRDEGDAALLNEVRVICEKRNFDLHVIAGPRGSKNSWLNFDASGKPDQARLVGMVPDVADADIFICGPEKWTHLVAKSAQKAGVPAEQIHSEEYAW</sequence>
<evidence type="ECO:0000256" key="4">
    <source>
        <dbReference type="ARBA" id="ARBA00022692"/>
    </source>
</evidence>
<dbReference type="STRING" id="535712.A4Z71_06650"/>
<keyword evidence="5" id="KW-0001">2Fe-2S</keyword>
<dbReference type="GO" id="GO:0016020">
    <property type="term" value="C:membrane"/>
    <property type="evidence" value="ECO:0007669"/>
    <property type="project" value="UniProtKB-SubCell"/>
</dbReference>
<evidence type="ECO:0000256" key="7">
    <source>
        <dbReference type="ARBA" id="ARBA00022827"/>
    </source>
</evidence>
<keyword evidence="6" id="KW-0479">Metal-binding</keyword>
<dbReference type="GO" id="GO:0046872">
    <property type="term" value="F:metal ion binding"/>
    <property type="evidence" value="ECO:0007669"/>
    <property type="project" value="UniProtKB-KW"/>
</dbReference>
<dbReference type="InterPro" id="IPR013130">
    <property type="entry name" value="Fe3_Rdtase_TM_dom"/>
</dbReference>
<feature type="transmembrane region" description="Helical" evidence="13">
    <location>
        <begin position="71"/>
        <end position="92"/>
    </location>
</feature>
<evidence type="ECO:0000256" key="12">
    <source>
        <dbReference type="ARBA" id="ARBA00023136"/>
    </source>
</evidence>
<keyword evidence="3" id="KW-0285">Flavoprotein</keyword>
<evidence type="ECO:0000259" key="14">
    <source>
        <dbReference type="PROSITE" id="PS51384"/>
    </source>
</evidence>
<keyword evidence="12 13" id="KW-0472">Membrane</keyword>
<keyword evidence="4 13" id="KW-0812">Transmembrane</keyword>
<keyword evidence="16" id="KW-1185">Reference proteome</keyword>
<keyword evidence="7" id="KW-0274">FAD</keyword>
<dbReference type="OrthoDB" id="9801223at2"/>
<dbReference type="Gene3D" id="2.40.30.10">
    <property type="entry name" value="Translation factors"/>
    <property type="match status" value="1"/>
</dbReference>
<comment type="cofactor">
    <cofactor evidence="1">
        <name>FAD</name>
        <dbReference type="ChEBI" id="CHEBI:57692"/>
    </cofactor>
</comment>
<evidence type="ECO:0000313" key="15">
    <source>
        <dbReference type="EMBL" id="AOY56611.1"/>
    </source>
</evidence>
<feature type="domain" description="FAD-binding FR-type" evidence="14">
    <location>
        <begin position="238"/>
        <end position="338"/>
    </location>
</feature>
<dbReference type="GO" id="GO:0051537">
    <property type="term" value="F:2 iron, 2 sulfur cluster binding"/>
    <property type="evidence" value="ECO:0007669"/>
    <property type="project" value="UniProtKB-KW"/>
</dbReference>
<dbReference type="EMBL" id="CP015208">
    <property type="protein sequence ID" value="AOY56611.1"/>
    <property type="molecule type" value="Genomic_DNA"/>
</dbReference>
<dbReference type="InterPro" id="IPR039261">
    <property type="entry name" value="FNR_nucleotide-bd"/>
</dbReference>
<evidence type="ECO:0000256" key="3">
    <source>
        <dbReference type="ARBA" id="ARBA00022630"/>
    </source>
</evidence>
<dbReference type="SUPFAM" id="SSF52343">
    <property type="entry name" value="Ferredoxin reductase-like, C-terminal NADP-linked domain"/>
    <property type="match status" value="1"/>
</dbReference>
<dbReference type="SUPFAM" id="SSF63380">
    <property type="entry name" value="Riboflavin synthase domain-like"/>
    <property type="match status" value="1"/>
</dbReference>
<dbReference type="AlphaFoldDB" id="A0A1D9E0N6"/>
<dbReference type="GO" id="GO:0050660">
    <property type="term" value="F:flavin adenine dinucleotide binding"/>
    <property type="evidence" value="ECO:0007669"/>
    <property type="project" value="TreeGrafter"/>
</dbReference>
<name>A0A1D9E0N6_9MICO</name>
<comment type="subcellular location">
    <subcellularLocation>
        <location evidence="2">Membrane</location>
        <topology evidence="2">Multi-pass membrane protein</topology>
    </subcellularLocation>
</comment>
<dbReference type="PANTHER" id="PTHR47354:SF8">
    <property type="entry name" value="1,2-PHENYLACETYL-COA EPOXIDASE, SUBUNIT E"/>
    <property type="match status" value="1"/>
</dbReference>
<evidence type="ECO:0000256" key="5">
    <source>
        <dbReference type="ARBA" id="ARBA00022714"/>
    </source>
</evidence>
<dbReference type="InterPro" id="IPR050415">
    <property type="entry name" value="MRET"/>
</dbReference>
<evidence type="ECO:0000256" key="10">
    <source>
        <dbReference type="ARBA" id="ARBA00023004"/>
    </source>
</evidence>
<evidence type="ECO:0000256" key="6">
    <source>
        <dbReference type="ARBA" id="ARBA00022723"/>
    </source>
</evidence>
<dbReference type="InterPro" id="IPR001433">
    <property type="entry name" value="OxRdtase_FAD/NAD-bd"/>
</dbReference>
<keyword evidence="8 13" id="KW-1133">Transmembrane helix</keyword>
<evidence type="ECO:0000256" key="9">
    <source>
        <dbReference type="ARBA" id="ARBA00023002"/>
    </source>
</evidence>
<keyword evidence="11" id="KW-0411">Iron-sulfur</keyword>
<proteinExistence type="predicted"/>
<dbReference type="PANTHER" id="PTHR47354">
    <property type="entry name" value="NADH OXIDOREDUCTASE HCR"/>
    <property type="match status" value="1"/>
</dbReference>
<dbReference type="Gene3D" id="3.40.50.80">
    <property type="entry name" value="Nucleotide-binding domain of ferredoxin-NADP reductase (FNR) module"/>
    <property type="match status" value="1"/>
</dbReference>
<dbReference type="Proteomes" id="UP000243784">
    <property type="component" value="Chromosome"/>
</dbReference>
<dbReference type="KEGG" id="rpla:A4Z71_06650"/>
<dbReference type="PROSITE" id="PS51384">
    <property type="entry name" value="FAD_FR"/>
    <property type="match status" value="1"/>
</dbReference>
<evidence type="ECO:0000256" key="13">
    <source>
        <dbReference type="SAM" id="Phobius"/>
    </source>
</evidence>
<feature type="transmembrane region" description="Helical" evidence="13">
    <location>
        <begin position="150"/>
        <end position="168"/>
    </location>
</feature>
<dbReference type="InterPro" id="IPR017927">
    <property type="entry name" value="FAD-bd_FR_type"/>
</dbReference>
<reference evidence="15 16" key="1">
    <citation type="journal article" date="2016" name="Biochim. Biophys. Acta">
        <title>Photochemical characterization of actinorhodopsin and its functional existence in the natural host.</title>
        <authorList>
            <person name="Nakamura S."/>
            <person name="Kikukawa T."/>
            <person name="Tamogami J."/>
            <person name="Kamiya M."/>
            <person name="Aizawa T."/>
            <person name="Hahn M.W."/>
            <person name="Ihara K."/>
            <person name="Kamo N."/>
            <person name="Demura M."/>
        </authorList>
    </citation>
    <scope>NUCLEOTIDE SEQUENCE [LARGE SCALE GENOMIC DNA]</scope>
    <source>
        <strain evidence="15 16">MWH-Dar1</strain>
    </source>
</reference>
<feature type="transmembrane region" description="Helical" evidence="13">
    <location>
        <begin position="180"/>
        <end position="199"/>
    </location>
</feature>
<dbReference type="RefSeq" id="WP_070955109.1">
    <property type="nucleotide sequence ID" value="NZ_CP015208.1"/>
</dbReference>
<keyword evidence="10" id="KW-0408">Iron</keyword>
<evidence type="ECO:0000256" key="11">
    <source>
        <dbReference type="ARBA" id="ARBA00023014"/>
    </source>
</evidence>
<dbReference type="InterPro" id="IPR013112">
    <property type="entry name" value="FAD-bd_8"/>
</dbReference>